<dbReference type="Ensembl" id="ENSGACT00000082839.1">
    <property type="protein sequence ID" value="ENSGACP00000057610.1"/>
    <property type="gene ID" value="ENSGACG00000024785.1"/>
</dbReference>
<name>A0AAQ4R3A4_GASAC</name>
<reference evidence="1 2" key="1">
    <citation type="journal article" date="2021" name="G3 (Bethesda)">
        <title>Improved contiguity of the threespine stickleback genome using long-read sequencing.</title>
        <authorList>
            <person name="Nath S."/>
            <person name="Shaw D.E."/>
            <person name="White M.A."/>
        </authorList>
    </citation>
    <scope>NUCLEOTIDE SEQUENCE [LARGE SCALE GENOMIC DNA]</scope>
    <source>
        <strain evidence="1 2">Lake Benthic</strain>
    </source>
</reference>
<evidence type="ECO:0000313" key="1">
    <source>
        <dbReference type="Ensembl" id="ENSGACP00000057610.1"/>
    </source>
</evidence>
<dbReference type="Proteomes" id="UP000007635">
    <property type="component" value="Chromosome II"/>
</dbReference>
<dbReference type="AlphaFoldDB" id="A0AAQ4R3A4"/>
<proteinExistence type="predicted"/>
<protein>
    <submittedName>
        <fullName evidence="1">Uncharacterized protein</fullName>
    </submittedName>
</protein>
<dbReference type="GeneTree" id="ENSGT00900000143708"/>
<reference evidence="1" key="3">
    <citation type="submission" date="2025-09" db="UniProtKB">
        <authorList>
            <consortium name="Ensembl"/>
        </authorList>
    </citation>
    <scope>IDENTIFICATION</scope>
</reference>
<reference evidence="1" key="2">
    <citation type="submission" date="2025-08" db="UniProtKB">
        <authorList>
            <consortium name="Ensembl"/>
        </authorList>
    </citation>
    <scope>IDENTIFICATION</scope>
</reference>
<keyword evidence="2" id="KW-1185">Reference proteome</keyword>
<sequence>MRAGQWKACAWHCVFRNVNIDLIRGKVGRVVVNVLNIYFDHADLLVVGEHLHGELALWVPLTQGFPVDALLRVQQSALGVHVDEMRSRVLQHPEVGFLTLSSRPNLFE</sequence>
<organism evidence="1 2">
    <name type="scientific">Gasterosteus aculeatus aculeatus</name>
    <name type="common">three-spined stickleback</name>
    <dbReference type="NCBI Taxonomy" id="481459"/>
    <lineage>
        <taxon>Eukaryota</taxon>
        <taxon>Metazoa</taxon>
        <taxon>Chordata</taxon>
        <taxon>Craniata</taxon>
        <taxon>Vertebrata</taxon>
        <taxon>Euteleostomi</taxon>
        <taxon>Actinopterygii</taxon>
        <taxon>Neopterygii</taxon>
        <taxon>Teleostei</taxon>
        <taxon>Neoteleostei</taxon>
        <taxon>Acanthomorphata</taxon>
        <taxon>Eupercaria</taxon>
        <taxon>Perciformes</taxon>
        <taxon>Cottioidei</taxon>
        <taxon>Gasterosteales</taxon>
        <taxon>Gasterosteidae</taxon>
        <taxon>Gasterosteus</taxon>
    </lineage>
</organism>
<evidence type="ECO:0000313" key="2">
    <source>
        <dbReference type="Proteomes" id="UP000007635"/>
    </source>
</evidence>
<accession>A0AAQ4R3A4</accession>